<organism evidence="1 2">
    <name type="scientific">Roseateles aquae</name>
    <dbReference type="NCBI Taxonomy" id="3077235"/>
    <lineage>
        <taxon>Bacteria</taxon>
        <taxon>Pseudomonadati</taxon>
        <taxon>Pseudomonadota</taxon>
        <taxon>Betaproteobacteria</taxon>
        <taxon>Burkholderiales</taxon>
        <taxon>Sphaerotilaceae</taxon>
        <taxon>Roseateles</taxon>
    </lineage>
</organism>
<evidence type="ECO:0000313" key="2">
    <source>
        <dbReference type="Proteomes" id="UP001246372"/>
    </source>
</evidence>
<keyword evidence="2" id="KW-1185">Reference proteome</keyword>
<dbReference type="EMBL" id="JAVXZY010000014">
    <property type="protein sequence ID" value="MDT9002225.1"/>
    <property type="molecule type" value="Genomic_DNA"/>
</dbReference>
<name>A0ABU3PIG7_9BURK</name>
<reference evidence="1" key="1">
    <citation type="submission" date="2023-09" db="EMBL/GenBank/DDBJ databases">
        <title>Paucibacter sp. APW11 Genome sequencing and assembly.</title>
        <authorList>
            <person name="Kim I."/>
        </authorList>
    </citation>
    <scope>NUCLEOTIDE SEQUENCE</scope>
    <source>
        <strain evidence="1">APW11</strain>
    </source>
</reference>
<dbReference type="Proteomes" id="UP001246372">
    <property type="component" value="Unassembled WGS sequence"/>
</dbReference>
<evidence type="ECO:0000313" key="1">
    <source>
        <dbReference type="EMBL" id="MDT9002225.1"/>
    </source>
</evidence>
<gene>
    <name evidence="1" type="ORF">RQP53_23295</name>
</gene>
<protein>
    <recommendedName>
        <fullName evidence="3">RHS repeat protein</fullName>
    </recommendedName>
</protein>
<dbReference type="RefSeq" id="WP_315653123.1">
    <property type="nucleotide sequence ID" value="NZ_JAVXZY010000014.1"/>
</dbReference>
<sequence length="66" mass="7105">MRTPAGDTTTDSALYSNAIYGLDGRLAQLEVGSAKMTLAYDAQGQRVRRSIRGGGRHLNGRNTYCA</sequence>
<accession>A0ABU3PIG7</accession>
<dbReference type="InterPro" id="IPR006530">
    <property type="entry name" value="YD"/>
</dbReference>
<dbReference type="NCBIfam" id="TIGR01643">
    <property type="entry name" value="YD_repeat_2x"/>
    <property type="match status" value="1"/>
</dbReference>
<comment type="caution">
    <text evidence="1">The sequence shown here is derived from an EMBL/GenBank/DDBJ whole genome shotgun (WGS) entry which is preliminary data.</text>
</comment>
<proteinExistence type="predicted"/>
<evidence type="ECO:0008006" key="3">
    <source>
        <dbReference type="Google" id="ProtNLM"/>
    </source>
</evidence>